<accession>G3AAT8</accession>
<reference evidence="2" key="1">
    <citation type="journal article" date="2011" name="PLoS ONE">
        <title>Ralstonia syzygii, the Blood Disease Bacterium and some Asian R. solanacearum strains form a single genomic species despite divergent lifestyles.</title>
        <authorList>
            <person name="Remenant B."/>
            <person name="de Cambiaire J.C."/>
            <person name="Cellier G."/>
            <person name="Jacobs J.M."/>
            <person name="Mangenot S."/>
            <person name="Barbe V."/>
            <person name="Lajus A."/>
            <person name="Vallenet D."/>
            <person name="Medigue C."/>
            <person name="Fegan M."/>
            <person name="Allen C."/>
            <person name="Prior P."/>
        </authorList>
    </citation>
    <scope>NUCLEOTIDE SEQUENCE</scope>
    <source>
        <strain evidence="2">R24</strain>
    </source>
</reference>
<dbReference type="SUPFAM" id="SSF48371">
    <property type="entry name" value="ARM repeat"/>
    <property type="match status" value="3"/>
</dbReference>
<dbReference type="NCBIfam" id="NF006607">
    <property type="entry name" value="PRK09169.1-1"/>
    <property type="match status" value="1"/>
</dbReference>
<reference evidence="2" key="2">
    <citation type="submission" date="2011-04" db="EMBL/GenBank/DDBJ databases">
        <authorList>
            <person name="Genoscope - CEA"/>
        </authorList>
    </citation>
    <scope>NUCLEOTIDE SEQUENCE</scope>
    <source>
        <strain evidence="2">R24</strain>
    </source>
</reference>
<dbReference type="NCBIfam" id="NF041399">
    <property type="entry name" value="XopAD"/>
    <property type="match status" value="1"/>
</dbReference>
<dbReference type="NCBIfam" id="NF006608">
    <property type="entry name" value="PRK09169.1-2"/>
    <property type="match status" value="4"/>
</dbReference>
<dbReference type="InterPro" id="IPR011989">
    <property type="entry name" value="ARM-like"/>
</dbReference>
<dbReference type="EMBL" id="FR854092">
    <property type="protein sequence ID" value="CCA86844.1"/>
    <property type="molecule type" value="Genomic_DNA"/>
</dbReference>
<organism evidence="2">
    <name type="scientific">Ralstonia syzygii R24</name>
    <dbReference type="NCBI Taxonomy" id="907261"/>
    <lineage>
        <taxon>Bacteria</taxon>
        <taxon>Pseudomonadati</taxon>
        <taxon>Pseudomonadota</taxon>
        <taxon>Betaproteobacteria</taxon>
        <taxon>Burkholderiales</taxon>
        <taxon>Burkholderiaceae</taxon>
        <taxon>Ralstonia</taxon>
        <taxon>Ralstonia solanacearum species complex</taxon>
    </lineage>
</organism>
<feature type="region of interest" description="Disordered" evidence="1">
    <location>
        <begin position="2170"/>
        <end position="2195"/>
    </location>
</feature>
<proteinExistence type="predicted"/>
<feature type="compositionally biased region" description="Basic and acidic residues" evidence="1">
    <location>
        <begin position="2178"/>
        <end position="2189"/>
    </location>
</feature>
<feature type="compositionally biased region" description="Basic and acidic residues" evidence="1">
    <location>
        <begin position="68"/>
        <end position="77"/>
    </location>
</feature>
<evidence type="ECO:0000256" key="1">
    <source>
        <dbReference type="SAM" id="MobiDB-lite"/>
    </source>
</evidence>
<gene>
    <name evidence="2" type="ORF">RALSY_mp30156</name>
</gene>
<feature type="region of interest" description="Disordered" evidence="1">
    <location>
        <begin position="2752"/>
        <end position="2782"/>
    </location>
</feature>
<feature type="region of interest" description="Disordered" evidence="1">
    <location>
        <begin position="1"/>
        <end position="77"/>
    </location>
</feature>
<evidence type="ECO:0000313" key="2">
    <source>
        <dbReference type="EMBL" id="CCA86844.1"/>
    </source>
</evidence>
<protein>
    <submittedName>
        <fullName evidence="2">Putative type III effector protein</fullName>
    </submittedName>
</protein>
<name>G3AAT8_9RALS</name>
<dbReference type="Gene3D" id="1.25.10.10">
    <property type="entry name" value="Leucine-rich Repeat Variant"/>
    <property type="match status" value="1"/>
</dbReference>
<dbReference type="CDD" id="cd22744">
    <property type="entry name" value="OTU"/>
    <property type="match status" value="1"/>
</dbReference>
<dbReference type="InterPro" id="IPR016024">
    <property type="entry name" value="ARM-type_fold"/>
</dbReference>
<sequence>MAASIARPIEPPAQTPDSTESGLHMRDQRSTGKRKRDFAALTDTRAVSRRRQRGTSAAHGRQAVQPRIESDREPTREQLTDYGKWLDPAARTQLDEQRQDQCRSLQNLVTHARARKVDPESCITLARANVLAQQNGYGLALVFLDAAVPPEENTRRLDSYLLALSTASSRAPLQILQDLLGCVDTAAHYLAKTDWFEGAPLHRLASLANLLSKYSNRSACAQAVAWIAGQVLKPGQALQLTAKLLALLTNAFSKHPASEPCEQAVAHIGRHVLDKPVRDWPAQSIGLLLNAFSKWPGNSACAIAAEYLATLLCKADGQLHALDGRGATTVLNALSKWPGSTACRTAAKQLATLLARETGLLRALDAQGVANTLNGLCKWPEVEVCQTAAELVAARLAKDVRLQQAQNALEVTNTLNALSKWPDARACRTAAERLAARLGQDAELRQSMDAHHIANALNALSKWPDSGACRTAAEHLAARLRQKDRLAQAMDGQGIATVLNAACKWPESDACRTLAEHLAMQLAEHADLQQGMTAQHVANTLSALSKWPESPACLTGAEHLAARLARDVELQQAISALEIGTTLNALSKWPDSGACRTAAKHLAAHLANEAGMRQDMDAQGISNALNAFSKWFDSGTCRTAAESLAVRLGGDVGLQRAMNTLEVVNALNALSKWPESEACRTAAEHLAARLANDAGMRQTMDARAIANVLNALSKWPADGACRTVAEHLSARLVQDDRPGQTMDAQQIANALNALSKWPKVRVCRAAAERLAARLAHDAVLRQSMTAQHTANVLNALSKQPQANACRTAAEHLADRLQKEPELLQAMNEHELANALNALSKWPESEACRTAVERLATRLTWDGQLRQAMTAQHVANALNALSKWPESEACRTAAGHLAARLDRDDRLRQAMNAQGIPITLNALSKWADADAFRTAVERLADRPTQDDQLLQALDGQGVSNTLNALSKWPDAGACLAAAERLAARLAQDSVLRQSMTAQQVANALNALGKWPDAGICRTAVEHLAERLADDAGLRQTVDAKGIASAVNALCKQPESAPCRTAAEHLAERLTQDDRLRQALDGPRFATTLNALSKWPESEACRTATEHLAEQLVRDDVLRQTMDAQGVANTLNALSKWQEAGACRDAAELVAARLAKDTGLQQAMNAQAIASALNALSKWSQDGNCREAAACLVGSLGIGGRPFVTFGVGELGQLANSMARFSLVMSGLMADEDAGMPDESPLCLMHARLRELAVHLNVRLGGLDTASTLHVAIIFKAFASARLKDCLKLLASQGLQRLRDLHAQTGFKQDNLETLGSLAAGLLPLVRSPELKTFRADTLRLLERIQPDVARKAQSYIEARIAPAASVARGRIEEQGGAFGTRRPGLTFFLLLKTYDVVAGLWKMRNVADDRARVTSRREELKAWVRNLLEQVRENVEGDLDEMSWNLIAQIEAGDHVLDALDLKLSRDLDKITAAHRPTQLDVAAVRRELRGLPEVRDLMGSESGAATLQIIDMRGRNIRTGAESAAIAQYSFFTRLTGGQIPLFEVELPGKLGAFMLARTIHREGDLLRMDLFGGSHLTPRTTRVFEQLAGARSAKHYGRIPAIRLADTAPNAPLMRDVIRKLNPQREDWYRMQRALLEVVPRDHVVEGPVRLALLADQRQGAQPAFALRTPAGEPIQLVSHDGCGFIKASLACRIPAMAQAMEAWRQSRQEKKPDEAPALRMSILPAQATHHYPRDEAVIEEAREHLRRSLQTDTAQWETDAPGGARKLSKPKLFDLLTGAGITGVQGIAVPSADGKLYLPGGTGRPFDRAGGPVLLGKPPYDKPNLIPVPAECVGTSKQGDATAQFLETAFAFQYSYTAWDESRSTAVGNADDAPMLHGKGVTIVVPDALWPQDNDAQWVWSTEDMKVHSSWTQRRERDRLPARMDTVGSLRVKDIFAPGSLIAVPIDELKKRDADCDGDKVFVYAGLPKMAQAISGFFEKRELQVGKAPSFKPPKTASTAFDETGRYHAGRAAEVLSAVHGQELVRRMSTLQFHFWGQPQALRERIAECAIFGTYEGTRRELRRGLRRLLYNPAAATPAQWQELRERAHLGEQHALHPVARDAAETLRSQLEAFANDLQNTRDDAMQPQALPPALAQRFTALADAYAQAHAPRDRLTALVDHYPSALLPHPGTTLPKERPAGTDPDPKPPLGYEPGAPLETLRNLLTLGVKVGTDAPKAVTQTDVYLKVADRLDRALRNEPDRIRFMPYTKSGLLPKLREGLDAQTEHKRLHDNPTLAAGLMEMALEELLGQGLIDSAPAPGDVPTDTESRLRQLARSLHSAAAQAEAHVTNVVRNAIHGIGALHGDAYRLKSEQSLFDKLCRLMQKERQTPEEAAASVDDALRYSIVQPPETFVRGYADILGRLDTQGFTSMRVRNSFTKPHAAFRSINVGFMGRDTAGTVVRLEIQFHTRQSFDLKERFHDNYKQSQSLGLAGASHEQQQTMLANARDAFETISVPPNCETIINWESEPLGTDRPRAIPVAASTAPSGAIARIVEQARTVQLQVAPLLETLGLAIVEHHSVPKQAASIGKKIKRYQVLGKLSPDLAAARIRDAMRWVVLLPVERFATEFEQTRQALEEAGLRVMRINNGFAAAGTTYAGLNATLRTAAGLDFEIQFHTEDSLRTRNTGHKAYRKLQDQEVDAMLERDSAKRLSLQQSNAQLLLELKERAAKVPRPEGVGDIASFNSYLDANAGGVAPDKPHHAQVRPSAEREPTVAPQPHRAFAPGRQSNASSSEVDIERTGNPIQRKIAASLAPQWRSLRQELAGTGIAPGPMQPARLAEQLTVIRRGLEHKTAQDLRQLVDNPGLRLDWARREPLYDAVVAAMASLGLTTQNHADPLYDALRELDVRGGLRQSDIDLRFRIGEAGDEGNICLFDSLYQLIMRSDTGMQRLQRLLGDARIDSGTAFGRYMQRLMHQGGLPQTAPAGHFDLMALSAASVVMTALANLLDLRIVCLHRQADGTVHLNPPVGSGTRTVFLQRETVHGAAGHFRPLWLRTAIPQGNADR</sequence>